<proteinExistence type="predicted"/>
<keyword evidence="3" id="KW-0645">Protease</keyword>
<dbReference type="CDD" id="cd08663">
    <property type="entry name" value="DAP_dppA_1"/>
    <property type="match status" value="1"/>
</dbReference>
<dbReference type="Proteomes" id="UP000579281">
    <property type="component" value="Unassembled WGS sequence"/>
</dbReference>
<sequence length="274" mass="30008">MMKIYISADIEGISGVVNGSHTAPQGYDYNRARKLMTDEVNAAVKGAKLAGAATILVNDAHGPMTNLLIEELDEDVVLISGNKKSLGMMEGIDNTYDAVLLIGYHARHNSSGVLAHSYYGSVVSEVKVNDNVVGEFEFNTLVAGQYNVPVVFVSGDDVLSQQVKSFHTEIETLIVKRAVSRYTAECIQPKKVHRLMEENVQKTLTEKLKSILPRRIEGKIELEVAFSNSGMAEATLLIPGVMLIEPNRVKYVANDMIEAYKMRMALTTLAASTL</sequence>
<feature type="active site" description="Nucleophile" evidence="1">
    <location>
        <position position="116"/>
    </location>
</feature>
<dbReference type="AlphaFoldDB" id="A0A841L6H1"/>
<feature type="binding site" evidence="2">
    <location>
        <position position="9"/>
    </location>
    <ligand>
        <name>Zn(2+)</name>
        <dbReference type="ChEBI" id="CHEBI:29105"/>
        <label>1</label>
    </ligand>
</feature>
<reference evidence="3 4" key="1">
    <citation type="submission" date="2020-08" db="EMBL/GenBank/DDBJ databases">
        <title>Genomic Encyclopedia of Type Strains, Phase IV (KMG-IV): sequencing the most valuable type-strain genomes for metagenomic binning, comparative biology and taxonomic classification.</title>
        <authorList>
            <person name="Goeker M."/>
        </authorList>
    </citation>
    <scope>NUCLEOTIDE SEQUENCE [LARGE SCALE GENOMIC DNA]</scope>
    <source>
        <strain evidence="3 4">DSM 103526</strain>
    </source>
</reference>
<dbReference type="EC" id="3.4.11.-" evidence="3"/>
<dbReference type="EMBL" id="JACHEN010000029">
    <property type="protein sequence ID" value="MBB6217885.1"/>
    <property type="molecule type" value="Genomic_DNA"/>
</dbReference>
<dbReference type="Gene3D" id="3.30.1360.130">
    <property type="entry name" value="Dipeptide transport protein"/>
    <property type="match status" value="1"/>
</dbReference>
<dbReference type="SUPFAM" id="SSF63992">
    <property type="entry name" value="Dipeptide transport protein"/>
    <property type="match status" value="1"/>
</dbReference>
<dbReference type="InterPro" id="IPR007035">
    <property type="entry name" value="Peptidase_M55"/>
</dbReference>
<dbReference type="InterPro" id="IPR036177">
    <property type="entry name" value="Peptidase_M55_sf"/>
</dbReference>
<keyword evidence="3" id="KW-0031">Aminopeptidase</keyword>
<accession>A0A841L6H1</accession>
<keyword evidence="2" id="KW-0479">Metal-binding</keyword>
<evidence type="ECO:0000256" key="1">
    <source>
        <dbReference type="PIRSR" id="PIRSR015853-1"/>
    </source>
</evidence>
<dbReference type="Pfam" id="PF04951">
    <property type="entry name" value="Peptidase_M55"/>
    <property type="match status" value="1"/>
</dbReference>
<feature type="binding site" evidence="2">
    <location>
        <position position="61"/>
    </location>
    <ligand>
        <name>Zn(2+)</name>
        <dbReference type="ChEBI" id="CHEBI:29105"/>
        <label>2</label>
    </ligand>
</feature>
<dbReference type="GO" id="GO:0046872">
    <property type="term" value="F:metal ion binding"/>
    <property type="evidence" value="ECO:0007669"/>
    <property type="project" value="UniProtKB-KW"/>
</dbReference>
<feature type="binding site" evidence="2">
    <location>
        <position position="135"/>
    </location>
    <ligand>
        <name>Zn(2+)</name>
        <dbReference type="ChEBI" id="CHEBI:29105"/>
        <label>2</label>
    </ligand>
</feature>
<name>A0A841L6H1_9FIRM</name>
<keyword evidence="3" id="KW-0378">Hydrolase</keyword>
<gene>
    <name evidence="3" type="ORF">HNQ80_004021</name>
</gene>
<protein>
    <submittedName>
        <fullName evidence="3">D-amino peptidase</fullName>
        <ecNumber evidence="3">3.4.11.-</ecNumber>
    </submittedName>
</protein>
<dbReference type="InterPro" id="IPR027476">
    <property type="entry name" value="DppA_N"/>
</dbReference>
<evidence type="ECO:0000313" key="4">
    <source>
        <dbReference type="Proteomes" id="UP000579281"/>
    </source>
</evidence>
<feature type="binding site" evidence="2">
    <location>
        <position position="9"/>
    </location>
    <ligand>
        <name>Zn(2+)</name>
        <dbReference type="ChEBI" id="CHEBI:29105"/>
        <label>2</label>
    </ligand>
</feature>
<organism evidence="3 4">
    <name type="scientific">Anaerosolibacter carboniphilus</name>
    <dbReference type="NCBI Taxonomy" id="1417629"/>
    <lineage>
        <taxon>Bacteria</taxon>
        <taxon>Bacillati</taxon>
        <taxon>Bacillota</taxon>
        <taxon>Clostridia</taxon>
        <taxon>Peptostreptococcales</taxon>
        <taxon>Thermotaleaceae</taxon>
        <taxon>Anaerosolibacter</taxon>
    </lineage>
</organism>
<comment type="caution">
    <text evidence="3">The sequence shown here is derived from an EMBL/GenBank/DDBJ whole genome shotgun (WGS) entry which is preliminary data.</text>
</comment>
<evidence type="ECO:0000256" key="2">
    <source>
        <dbReference type="PIRSR" id="PIRSR015853-2"/>
    </source>
</evidence>
<dbReference type="GO" id="GO:0004177">
    <property type="term" value="F:aminopeptidase activity"/>
    <property type="evidence" value="ECO:0007669"/>
    <property type="project" value="UniProtKB-KW"/>
</dbReference>
<dbReference type="PIRSF" id="PIRSF015853">
    <property type="entry name" value="Pep_DppA"/>
    <property type="match status" value="1"/>
</dbReference>
<keyword evidence="2" id="KW-0862">Zinc</keyword>
<keyword evidence="4" id="KW-1185">Reference proteome</keyword>
<feature type="binding site" evidence="2">
    <location>
        <position position="11"/>
    </location>
    <ligand>
        <name>Zn(2+)</name>
        <dbReference type="ChEBI" id="CHEBI:29105"/>
        <label>1</label>
    </ligand>
</feature>
<evidence type="ECO:0000313" key="3">
    <source>
        <dbReference type="EMBL" id="MBB6217885.1"/>
    </source>
</evidence>
<dbReference type="Gene3D" id="3.40.50.10780">
    <property type="entry name" value="Dipeptide transport protein"/>
    <property type="match status" value="1"/>
</dbReference>
<feature type="binding site" evidence="2">
    <location>
        <position position="105"/>
    </location>
    <ligand>
        <name>Zn(2+)</name>
        <dbReference type="ChEBI" id="CHEBI:29105"/>
        <label>2</label>
    </ligand>
</feature>